<dbReference type="Pfam" id="PF20434">
    <property type="entry name" value="BD-FAE"/>
    <property type="match status" value="1"/>
</dbReference>
<feature type="chain" id="PRO_5031312545" description="BD-FAE-like domain-containing protein" evidence="2">
    <location>
        <begin position="25"/>
        <end position="517"/>
    </location>
</feature>
<dbReference type="InterPro" id="IPR049492">
    <property type="entry name" value="BD-FAE-like_dom"/>
</dbReference>
<keyword evidence="5" id="KW-1185">Reference proteome</keyword>
<evidence type="ECO:0000256" key="2">
    <source>
        <dbReference type="SAM" id="SignalP"/>
    </source>
</evidence>
<feature type="domain" description="BD-FAE-like" evidence="3">
    <location>
        <begin position="188"/>
        <end position="273"/>
    </location>
</feature>
<reference evidence="4 5" key="1">
    <citation type="submission" date="2020-04" db="EMBL/GenBank/DDBJ databases">
        <title>MicrobeNet Type strains.</title>
        <authorList>
            <person name="Nicholson A.C."/>
        </authorList>
    </citation>
    <scope>NUCLEOTIDE SEQUENCE [LARGE SCALE GENOMIC DNA]</scope>
    <source>
        <strain evidence="4 5">DSM 44956</strain>
    </source>
</reference>
<organism evidence="4 5">
    <name type="scientific">Nocardia gamkensis</name>
    <dbReference type="NCBI Taxonomy" id="352869"/>
    <lineage>
        <taxon>Bacteria</taxon>
        <taxon>Bacillati</taxon>
        <taxon>Actinomycetota</taxon>
        <taxon>Actinomycetes</taxon>
        <taxon>Mycobacteriales</taxon>
        <taxon>Nocardiaceae</taxon>
        <taxon>Nocardia</taxon>
    </lineage>
</organism>
<dbReference type="SUPFAM" id="SSF53474">
    <property type="entry name" value="alpha/beta-Hydrolases"/>
    <property type="match status" value="1"/>
</dbReference>
<protein>
    <recommendedName>
        <fullName evidence="3">BD-FAE-like domain-containing protein</fullName>
    </recommendedName>
</protein>
<dbReference type="Proteomes" id="UP000540698">
    <property type="component" value="Unassembled WGS sequence"/>
</dbReference>
<evidence type="ECO:0000259" key="3">
    <source>
        <dbReference type="Pfam" id="PF20434"/>
    </source>
</evidence>
<accession>A0A7X6L1T4</accession>
<sequence length="517" mass="55112">MFVRRRTMLAAVAAVTATPLVASGCDSRHEHDTESAESDALRFDPEKYSIEAKTVATADGERRITYHQYKGIVYVAKPVDEQYQSMTVSVPVQIDGSTVDASRAPILLSNNIGGYMSSSMTKSGGTPGGLPSGAAPPSGATRGGSGGFDDRANRTGNPDLALAAGYVVVEPGARGRDLVGSDGVYYGVAPAAIVDLKAAVRYLRHNSGRVPGNTDWIISTGVSAGGAMSALLGASGDSDRYHSYLTELGAADASDAIFASAGYCPITDLEHADMAYEWNWGANPPQSGEQVDQTVSRELATAFPAYQASLNLRGRNGSGALTADNYADHLLRTYLQPAAGKYLKALPDAERGAYLAANPWLRFDNDTATFTWADYLTHVGARKKNVPAFDAFDLSSGENNEFGNGTTKARHFTLYSLRHATGDANARLDSDLPDKIELMNPMYFLGRDNPGRARHWWIRVGAKDSDTSLTVVGNLAAKLENLGANVNAAMYWDAGHGSNEDAGDFIAWIRGITGYAR</sequence>
<evidence type="ECO:0000313" key="4">
    <source>
        <dbReference type="EMBL" id="NKY26163.1"/>
    </source>
</evidence>
<feature type="signal peptide" evidence="2">
    <location>
        <begin position="1"/>
        <end position="24"/>
    </location>
</feature>
<evidence type="ECO:0000256" key="1">
    <source>
        <dbReference type="SAM" id="MobiDB-lite"/>
    </source>
</evidence>
<proteinExistence type="predicted"/>
<dbReference type="InterPro" id="IPR029058">
    <property type="entry name" value="AB_hydrolase_fold"/>
</dbReference>
<dbReference type="AlphaFoldDB" id="A0A7X6L1T4"/>
<evidence type="ECO:0000313" key="5">
    <source>
        <dbReference type="Proteomes" id="UP000540698"/>
    </source>
</evidence>
<comment type="caution">
    <text evidence="4">The sequence shown here is derived from an EMBL/GenBank/DDBJ whole genome shotgun (WGS) entry which is preliminary data.</text>
</comment>
<keyword evidence="2" id="KW-0732">Signal</keyword>
<dbReference type="Gene3D" id="3.40.50.1820">
    <property type="entry name" value="alpha/beta hydrolase"/>
    <property type="match status" value="1"/>
</dbReference>
<feature type="region of interest" description="Disordered" evidence="1">
    <location>
        <begin position="118"/>
        <end position="154"/>
    </location>
</feature>
<gene>
    <name evidence="4" type="ORF">HGB38_08015</name>
</gene>
<dbReference type="EMBL" id="JAAXOS010000003">
    <property type="protein sequence ID" value="NKY26163.1"/>
    <property type="molecule type" value="Genomic_DNA"/>
</dbReference>
<dbReference type="InterPro" id="IPR048124">
    <property type="entry name" value="Tannase_B"/>
</dbReference>
<dbReference type="NCBIfam" id="NF041556">
    <property type="entry name" value="tannase_B"/>
    <property type="match status" value="1"/>
</dbReference>
<name>A0A7X6L1T4_9NOCA</name>
<dbReference type="PROSITE" id="PS51257">
    <property type="entry name" value="PROKAR_LIPOPROTEIN"/>
    <property type="match status" value="1"/>
</dbReference>